<feature type="transmembrane region" description="Helical" evidence="1">
    <location>
        <begin position="6"/>
        <end position="24"/>
    </location>
</feature>
<protein>
    <submittedName>
        <fullName evidence="2">Uncharacterized protein</fullName>
    </submittedName>
</protein>
<keyword evidence="1" id="KW-1133">Transmembrane helix</keyword>
<keyword evidence="1" id="KW-0472">Membrane</keyword>
<dbReference type="EMBL" id="GGEC01088020">
    <property type="protein sequence ID" value="MBX68504.1"/>
    <property type="molecule type" value="Transcribed_RNA"/>
</dbReference>
<proteinExistence type="predicted"/>
<reference evidence="2" key="1">
    <citation type="submission" date="2018-02" db="EMBL/GenBank/DDBJ databases">
        <title>Rhizophora mucronata_Transcriptome.</title>
        <authorList>
            <person name="Meera S.P."/>
            <person name="Sreeshan A."/>
            <person name="Augustine A."/>
        </authorList>
    </citation>
    <scope>NUCLEOTIDE SEQUENCE</scope>
    <source>
        <tissue evidence="2">Leaf</tissue>
    </source>
</reference>
<organism evidence="2">
    <name type="scientific">Rhizophora mucronata</name>
    <name type="common">Asiatic mangrove</name>
    <dbReference type="NCBI Taxonomy" id="61149"/>
    <lineage>
        <taxon>Eukaryota</taxon>
        <taxon>Viridiplantae</taxon>
        <taxon>Streptophyta</taxon>
        <taxon>Embryophyta</taxon>
        <taxon>Tracheophyta</taxon>
        <taxon>Spermatophyta</taxon>
        <taxon>Magnoliopsida</taxon>
        <taxon>eudicotyledons</taxon>
        <taxon>Gunneridae</taxon>
        <taxon>Pentapetalae</taxon>
        <taxon>rosids</taxon>
        <taxon>fabids</taxon>
        <taxon>Malpighiales</taxon>
        <taxon>Rhizophoraceae</taxon>
        <taxon>Rhizophora</taxon>
    </lineage>
</organism>
<keyword evidence="1" id="KW-0812">Transmembrane</keyword>
<accession>A0A2P2QNP2</accession>
<dbReference type="AlphaFoldDB" id="A0A2P2QNP2"/>
<evidence type="ECO:0000313" key="2">
    <source>
        <dbReference type="EMBL" id="MBX68504.1"/>
    </source>
</evidence>
<evidence type="ECO:0000256" key="1">
    <source>
        <dbReference type="SAM" id="Phobius"/>
    </source>
</evidence>
<sequence>MKSKFWVYFKIVGLPLFGVLEMLLENSSLSTVFH</sequence>
<name>A0A2P2QNP2_RHIMU</name>